<gene>
    <name evidence="2" type="ORF">GCM10009411_12030</name>
</gene>
<dbReference type="EMBL" id="BMQX01000006">
    <property type="protein sequence ID" value="GGQ12971.1"/>
    <property type="molecule type" value="Genomic_DNA"/>
</dbReference>
<evidence type="ECO:0000256" key="1">
    <source>
        <dbReference type="SAM" id="Phobius"/>
    </source>
</evidence>
<name>A0ABQ2R7R6_9GAMM</name>
<feature type="transmembrane region" description="Helical" evidence="1">
    <location>
        <begin position="12"/>
        <end position="35"/>
    </location>
</feature>
<protein>
    <submittedName>
        <fullName evidence="2">Uncharacterized protein</fullName>
    </submittedName>
</protein>
<organism evidence="2 3">
    <name type="scientific">Shewanella litoralis</name>
    <dbReference type="NCBI Taxonomy" id="2282700"/>
    <lineage>
        <taxon>Bacteria</taxon>
        <taxon>Pseudomonadati</taxon>
        <taxon>Pseudomonadota</taxon>
        <taxon>Gammaproteobacteria</taxon>
        <taxon>Alteromonadales</taxon>
        <taxon>Shewanellaceae</taxon>
        <taxon>Shewanella</taxon>
    </lineage>
</organism>
<keyword evidence="1" id="KW-0472">Membrane</keyword>
<accession>A0ABQ2R7R6</accession>
<dbReference type="Proteomes" id="UP000619118">
    <property type="component" value="Unassembled WGS sequence"/>
</dbReference>
<keyword evidence="1" id="KW-0812">Transmembrane</keyword>
<sequence>MSCCSEIGLHWIAYRLSLIAYRLSLIAYRLSFIAYRLSLIAYRLEDTEFPLNDQIISRMAIISLNEFSKITQRDQLERRIDLEYQQCIYLPKCLWEYARMDFLSTEPVV</sequence>
<evidence type="ECO:0000313" key="3">
    <source>
        <dbReference type="Proteomes" id="UP000619118"/>
    </source>
</evidence>
<proteinExistence type="predicted"/>
<keyword evidence="1" id="KW-1133">Transmembrane helix</keyword>
<evidence type="ECO:0000313" key="2">
    <source>
        <dbReference type="EMBL" id="GGQ12971.1"/>
    </source>
</evidence>
<keyword evidence="3" id="KW-1185">Reference proteome</keyword>
<reference evidence="3" key="1">
    <citation type="journal article" date="2019" name="Int. J. Syst. Evol. Microbiol.">
        <title>The Global Catalogue of Microorganisms (GCM) 10K type strain sequencing project: providing services to taxonomists for standard genome sequencing and annotation.</title>
        <authorList>
            <consortium name="The Broad Institute Genomics Platform"/>
            <consortium name="The Broad Institute Genome Sequencing Center for Infectious Disease"/>
            <person name="Wu L."/>
            <person name="Ma J."/>
        </authorList>
    </citation>
    <scope>NUCLEOTIDE SEQUENCE [LARGE SCALE GENOMIC DNA]</scope>
    <source>
        <strain evidence="3">JCM 32306</strain>
    </source>
</reference>
<comment type="caution">
    <text evidence="2">The sequence shown here is derived from an EMBL/GenBank/DDBJ whole genome shotgun (WGS) entry which is preliminary data.</text>
</comment>